<dbReference type="KEGG" id="hhc:M911_11300"/>
<evidence type="ECO:0008006" key="4">
    <source>
        <dbReference type="Google" id="ProtNLM"/>
    </source>
</evidence>
<keyword evidence="3" id="KW-1185">Reference proteome</keyword>
<protein>
    <recommendedName>
        <fullName evidence="4">Lipoprotein</fullName>
    </recommendedName>
</protein>
<reference evidence="3" key="2">
    <citation type="submission" date="2014-02" db="EMBL/GenBank/DDBJ databases">
        <title>Draft Genome Sequence of extremely halophilic bacteria Halorhodospira halochloris.</title>
        <authorList>
            <person name="Singh K.S."/>
        </authorList>
    </citation>
    <scope>NUCLEOTIDE SEQUENCE [LARGE SCALE GENOMIC DNA]</scope>
    <source>
        <strain evidence="3">A</strain>
    </source>
</reference>
<feature type="compositionally biased region" description="Low complexity" evidence="1">
    <location>
        <begin position="46"/>
        <end position="74"/>
    </location>
</feature>
<dbReference type="Proteomes" id="UP000019442">
    <property type="component" value="Chromosome"/>
</dbReference>
<reference evidence="2 3" key="1">
    <citation type="journal article" date="2014" name="J Genomics">
        <title>Draft Genome Sequence of the Extremely Halophilic Phototrophic Purple Sulfur Bacterium Halorhodospira halochloris.</title>
        <authorList>
            <person name="Singh K.S."/>
            <person name="Kirksey J."/>
            <person name="Hoff W.D."/>
            <person name="Deole R."/>
        </authorList>
    </citation>
    <scope>NUCLEOTIDE SEQUENCE [LARGE SCALE GENOMIC DNA]</scope>
    <source>
        <strain evidence="2 3">A</strain>
    </source>
</reference>
<dbReference type="HOGENOM" id="CLU_2319240_0_0_6"/>
<dbReference type="PROSITE" id="PS51257">
    <property type="entry name" value="PROKAR_LIPOPROTEIN"/>
    <property type="match status" value="1"/>
</dbReference>
<evidence type="ECO:0000313" key="2">
    <source>
        <dbReference type="EMBL" id="AHK79650.1"/>
    </source>
</evidence>
<sequence length="111" mass="11142">MKHVKKTLGVLAAVPLALLVGCGDPGPEMDEPFEPADQPDMEQQEGMGAPPDDGMGAPPPDDGMGAPPADDGMGAPPPDDGMGAPPPDGGMGAPPEGDMDMEAPEGEDLDR</sequence>
<organism evidence="2 3">
    <name type="scientific">Ectothiorhodospira haloalkaliphila</name>
    <dbReference type="NCBI Taxonomy" id="421628"/>
    <lineage>
        <taxon>Bacteria</taxon>
        <taxon>Pseudomonadati</taxon>
        <taxon>Pseudomonadota</taxon>
        <taxon>Gammaproteobacteria</taxon>
        <taxon>Chromatiales</taxon>
        <taxon>Ectothiorhodospiraceae</taxon>
        <taxon>Ectothiorhodospira</taxon>
    </lineage>
</organism>
<dbReference type="EMBL" id="CP007268">
    <property type="protein sequence ID" value="AHK79650.1"/>
    <property type="molecule type" value="Genomic_DNA"/>
</dbReference>
<name>W8L741_9GAMM</name>
<proteinExistence type="predicted"/>
<feature type="compositionally biased region" description="Acidic residues" evidence="1">
    <location>
        <begin position="97"/>
        <end position="111"/>
    </location>
</feature>
<dbReference type="RefSeq" id="WP_025282126.1">
    <property type="nucleotide sequence ID" value="NZ_CP007268.1"/>
</dbReference>
<dbReference type="AlphaFoldDB" id="W8L741"/>
<gene>
    <name evidence="2" type="ORF">M911_11300</name>
</gene>
<evidence type="ECO:0000256" key="1">
    <source>
        <dbReference type="SAM" id="MobiDB-lite"/>
    </source>
</evidence>
<feature type="compositionally biased region" description="Pro residues" evidence="1">
    <location>
        <begin position="75"/>
        <end position="88"/>
    </location>
</feature>
<feature type="region of interest" description="Disordered" evidence="1">
    <location>
        <begin position="20"/>
        <end position="111"/>
    </location>
</feature>
<feature type="compositionally biased region" description="Acidic residues" evidence="1">
    <location>
        <begin position="27"/>
        <end position="43"/>
    </location>
</feature>
<accession>W8L741</accession>
<evidence type="ECO:0000313" key="3">
    <source>
        <dbReference type="Proteomes" id="UP000019442"/>
    </source>
</evidence>